<evidence type="ECO:0000313" key="3">
    <source>
        <dbReference type="EMBL" id="KAF4488785.1"/>
    </source>
</evidence>
<accession>A0A7J6JGU3</accession>
<sequence length="913" mass="101911">MAGQPSEADIATFCEWTALVAEGTGIILDHDRAMATVALKSGRSVDQLVEEYYNGPEAFRKKYTWDDTAFGADRDGAANNTGIGTVAFNIEAPDSAVIQGVAPALDNFYGQSAGAPSRPPSRTNNRSPLGRMIDWTAGDASGAPTSAAQEDEDLQAAIRNSAIESGLTPQEAGVTNTGANAAYFGPANRADYDSNSWAMVPTGVDSSESKSNDDSAPSLRKREQGAPAFLVQQPHSRTEQHRLGSILTILHEIPLVRNALLSAGEQAASYGYNSEWWKGQPIYKPHVLAAMERDELQWGDDAKPDFHEEIHRLMAFLDQTERSYGSVEAMAYLVPASSYPLERQFFDSLHDHTDPEVIKPLTHSAHTIYTMTLENYQEPSRFSYLSFELQKDQYEKTKTLYEALDWVVWNDACTWTEITPETKMVYLDDIGEVMIMAIDGTEPPESMDIPEVWYPERYLAGRKEEARVIQEHIAWVFNRLYKAGSMEYEATNWVDNDTYKVYDVKEMLEKTIKEYEGQVQYLDGLGRFRELQKLADDEKQSVRPEDVPCVKTAEEEELSKTAEQMVKRCRQLLSEQEAKLAKLKWERERLTERQRSLGKLLTDPNHPGLSKPFIGKKYLLRGVSTGKDVTYVCKREEPSLIELDENSGPVDQWWRLSYTTGDAQPAKAERVSYELVMRQMFQETRRPMFVYATEDAINQTPVPLSDALQRFVRAENKNFRQELSRETTDGAAEARDVNANTSRVSPAKRQYRSGSVDSMDTNRASLGGSDTNSRDGDFELDHDVFGAGDGAGDIAMPDLSHSQIIDNSKSLAEVMYSGGAPAAGTSDILSVPQLTESSNEASASGDVDVSRTVTPDFEDQPKGPEMQERSSNGGGSPFMARRSIHFGSPPPYDPRDEQKTIKIMDMEMPDEHQ</sequence>
<name>A0A7J6JGU3_COLFN</name>
<dbReference type="InParanoid" id="A0A7J6JGU3"/>
<keyword evidence="1" id="KW-0175">Coiled coil</keyword>
<feature type="region of interest" description="Disordered" evidence="2">
    <location>
        <begin position="199"/>
        <end position="221"/>
    </location>
</feature>
<reference evidence="3 4" key="1">
    <citation type="submission" date="2012-08" db="EMBL/GenBank/DDBJ databases">
        <authorList>
            <person name="Gan P.H.P."/>
            <person name="Ikeda K."/>
            <person name="Irieda H."/>
            <person name="Narusaka M."/>
            <person name="O'Connell R.J."/>
            <person name="Narusaka Y."/>
            <person name="Takano Y."/>
            <person name="Kubo Y."/>
            <person name="Shirasu K."/>
        </authorList>
    </citation>
    <scope>NUCLEOTIDE SEQUENCE [LARGE SCALE GENOMIC DNA]</scope>
    <source>
        <strain evidence="3 4">Nara gc5</strain>
    </source>
</reference>
<protein>
    <recommendedName>
        <fullName evidence="5">Ubiquitin interaction domain-containing protein</fullName>
    </recommendedName>
</protein>
<dbReference type="GO" id="GO:0005829">
    <property type="term" value="C:cytosol"/>
    <property type="evidence" value="ECO:0007669"/>
    <property type="project" value="TreeGrafter"/>
</dbReference>
<dbReference type="PANTHER" id="PTHR39597">
    <property type="entry name" value="UBA DOMAIN-CONTAINING PROTEIN RUP1"/>
    <property type="match status" value="1"/>
</dbReference>
<evidence type="ECO:0000256" key="2">
    <source>
        <dbReference type="SAM" id="MobiDB-lite"/>
    </source>
</evidence>
<feature type="region of interest" description="Disordered" evidence="2">
    <location>
        <begin position="110"/>
        <end position="150"/>
    </location>
</feature>
<proteinExistence type="predicted"/>
<evidence type="ECO:0008006" key="5">
    <source>
        <dbReference type="Google" id="ProtNLM"/>
    </source>
</evidence>
<dbReference type="EMBL" id="ANPB02000002">
    <property type="protein sequence ID" value="KAF4488785.1"/>
    <property type="molecule type" value="Genomic_DNA"/>
</dbReference>
<dbReference type="PANTHER" id="PTHR39597:SF1">
    <property type="entry name" value="UBA DOMAIN-CONTAINING PROTEIN RUP1"/>
    <property type="match status" value="1"/>
</dbReference>
<feature type="compositionally biased region" description="Basic and acidic residues" evidence="2">
    <location>
        <begin position="859"/>
        <end position="868"/>
    </location>
</feature>
<reference evidence="3 4" key="2">
    <citation type="submission" date="2020-04" db="EMBL/GenBank/DDBJ databases">
        <title>Genome sequencing and assembly of multiple isolates from the Colletotrichum gloeosporioides species complex.</title>
        <authorList>
            <person name="Gan P."/>
            <person name="Shirasu K."/>
        </authorList>
    </citation>
    <scope>NUCLEOTIDE SEQUENCE [LARGE SCALE GENOMIC DNA]</scope>
    <source>
        <strain evidence="3 4">Nara gc5</strain>
    </source>
</reference>
<evidence type="ECO:0000256" key="1">
    <source>
        <dbReference type="SAM" id="Coils"/>
    </source>
</evidence>
<feature type="compositionally biased region" description="Basic and acidic residues" evidence="2">
    <location>
        <begin position="720"/>
        <end position="736"/>
    </location>
</feature>
<feature type="region of interest" description="Disordered" evidence="2">
    <location>
        <begin position="834"/>
        <end position="913"/>
    </location>
</feature>
<dbReference type="GO" id="GO:0005634">
    <property type="term" value="C:nucleus"/>
    <property type="evidence" value="ECO:0007669"/>
    <property type="project" value="TreeGrafter"/>
</dbReference>
<dbReference type="GO" id="GO:0016579">
    <property type="term" value="P:protein deubiquitination"/>
    <property type="evidence" value="ECO:0007669"/>
    <property type="project" value="TreeGrafter"/>
</dbReference>
<dbReference type="GeneID" id="43617945"/>
<dbReference type="OrthoDB" id="4489171at2759"/>
<keyword evidence="4" id="KW-1185">Reference proteome</keyword>
<feature type="compositionally biased region" description="Basic and acidic residues" evidence="2">
    <location>
        <begin position="893"/>
        <end position="913"/>
    </location>
</feature>
<comment type="caution">
    <text evidence="3">The sequence shown here is derived from an EMBL/GenBank/DDBJ whole genome shotgun (WGS) entry which is preliminary data.</text>
</comment>
<gene>
    <name evidence="3" type="ORF">CGGC5_v003537</name>
</gene>
<feature type="compositionally biased region" description="Polar residues" evidence="2">
    <location>
        <begin position="752"/>
        <end position="771"/>
    </location>
</feature>
<feature type="region of interest" description="Disordered" evidence="2">
    <location>
        <begin position="720"/>
        <end position="784"/>
    </location>
</feature>
<feature type="compositionally biased region" description="Basic and acidic residues" evidence="2">
    <location>
        <begin position="772"/>
        <end position="784"/>
    </location>
</feature>
<feature type="coiled-coil region" evidence="1">
    <location>
        <begin position="566"/>
        <end position="593"/>
    </location>
</feature>
<dbReference type="RefSeq" id="XP_066009425.1">
    <property type="nucleotide sequence ID" value="XM_066151141.1"/>
</dbReference>
<evidence type="ECO:0000313" key="4">
    <source>
        <dbReference type="Proteomes" id="UP000011096"/>
    </source>
</evidence>
<dbReference type="AlphaFoldDB" id="A0A7J6JGU3"/>
<dbReference type="InterPro" id="IPR055335">
    <property type="entry name" value="Ucp6/RUP1"/>
</dbReference>
<dbReference type="Proteomes" id="UP000011096">
    <property type="component" value="Unassembled WGS sequence"/>
</dbReference>
<organism evidence="3 4">
    <name type="scientific">Colletotrichum fructicola (strain Nara gc5)</name>
    <name type="common">Anthracnose fungus</name>
    <name type="synonym">Colletotrichum gloeosporioides (strain Nara gc5)</name>
    <dbReference type="NCBI Taxonomy" id="1213859"/>
    <lineage>
        <taxon>Eukaryota</taxon>
        <taxon>Fungi</taxon>
        <taxon>Dikarya</taxon>
        <taxon>Ascomycota</taxon>
        <taxon>Pezizomycotina</taxon>
        <taxon>Sordariomycetes</taxon>
        <taxon>Hypocreomycetidae</taxon>
        <taxon>Glomerellales</taxon>
        <taxon>Glomerellaceae</taxon>
        <taxon>Colletotrichum</taxon>
        <taxon>Colletotrichum gloeosporioides species complex</taxon>
    </lineage>
</organism>